<evidence type="ECO:0000313" key="1">
    <source>
        <dbReference type="EMBL" id="GAF95510.1"/>
    </source>
</evidence>
<proteinExistence type="predicted"/>
<dbReference type="AlphaFoldDB" id="X0V4F3"/>
<organism evidence="1">
    <name type="scientific">marine sediment metagenome</name>
    <dbReference type="NCBI Taxonomy" id="412755"/>
    <lineage>
        <taxon>unclassified sequences</taxon>
        <taxon>metagenomes</taxon>
        <taxon>ecological metagenomes</taxon>
    </lineage>
</organism>
<name>X0V4F3_9ZZZZ</name>
<accession>X0V4F3</accession>
<reference evidence="1" key="1">
    <citation type="journal article" date="2014" name="Front. Microbiol.">
        <title>High frequency of phylogenetically diverse reductive dehalogenase-homologous genes in deep subseafloor sedimentary metagenomes.</title>
        <authorList>
            <person name="Kawai M."/>
            <person name="Futagami T."/>
            <person name="Toyoda A."/>
            <person name="Takaki Y."/>
            <person name="Nishi S."/>
            <person name="Hori S."/>
            <person name="Arai W."/>
            <person name="Tsubouchi T."/>
            <person name="Morono Y."/>
            <person name="Uchiyama I."/>
            <person name="Ito T."/>
            <person name="Fujiyama A."/>
            <person name="Inagaki F."/>
            <person name="Takami H."/>
        </authorList>
    </citation>
    <scope>NUCLEOTIDE SEQUENCE</scope>
    <source>
        <strain evidence="1">Expedition CK06-06</strain>
    </source>
</reference>
<comment type="caution">
    <text evidence="1">The sequence shown here is derived from an EMBL/GenBank/DDBJ whole genome shotgun (WGS) entry which is preliminary data.</text>
</comment>
<sequence length="127" mass="14556">MKYKLTKILEKALGAFQKATSLNVDIHDYEYDEAGYPDTFVRIAYEDVELDFVVEVKLGITKATIGIVAREFSKFQEKALLVTRYVNPRIAELLKEMDIPFIDTVGNAYVNQPPLYIFIKGKGEFRP</sequence>
<feature type="non-terminal residue" evidence="1">
    <location>
        <position position="127"/>
    </location>
</feature>
<gene>
    <name evidence="1" type="ORF">S01H1_21525</name>
</gene>
<protein>
    <submittedName>
        <fullName evidence="1">Uncharacterized protein</fullName>
    </submittedName>
</protein>
<dbReference type="EMBL" id="BARS01011950">
    <property type="protein sequence ID" value="GAF95510.1"/>
    <property type="molecule type" value="Genomic_DNA"/>
</dbReference>